<protein>
    <submittedName>
        <fullName evidence="2">Uncharacterized protein</fullName>
    </submittedName>
</protein>
<dbReference type="RefSeq" id="XP_044436863.1">
    <property type="nucleotide sequence ID" value="XM_044580928.1"/>
</dbReference>
<sequence length="442" mass="49509">MAMKAQLLRLLPLLLLLLPSPLRNYLSNDEGAGDGGAGKGRLQVYHPIILFPGISCPNLDARLTDAYTPSLPRCGTFKGKGWFPLWNNTQDVLDHDYLPCLQEQMSLVYDPVLNDFRNQPGVETRVPDFGSSYGFTSKDELGSLNMFCMLKLREALEIVGYHDRDTLFGAPYDLRHAPLSPGQPSQVYTDYFASVKDLVHHASEKNGNKPVILVGHSFGGKAILDFVNSTPLSWRKKFIKHIVLAAPTPPTGFLEVLRNLASGPSVIRVPTVPWLGLRPMWRTFASSLTSFPSHRVFGHQPLVVTQHRNYSSYDYADFLTALGISTDIIKQMLPVNLKVDAPMVPTTYLSGIGIQTVEQMVYWDGNFDVEPEYVYGDGDLVINIASLLAFVKEMSRQQQLSNIHFKFVKIVNVTHSTIVFQERPLKIVMAEILEANSRRDIM</sequence>
<keyword evidence="3" id="KW-1185">Reference proteome</keyword>
<dbReference type="Gramene" id="TraesROB_scaffold_004027_01G000100.1">
    <property type="protein sequence ID" value="TraesROB_scaffold_004027_01G000100.1"/>
    <property type="gene ID" value="TraesROB_scaffold_004027_01G000100"/>
</dbReference>
<dbReference type="GO" id="GO:0006629">
    <property type="term" value="P:lipid metabolic process"/>
    <property type="evidence" value="ECO:0000318"/>
    <property type="project" value="GO_Central"/>
</dbReference>
<dbReference type="Gramene" id="TraesCS1D03G0069800.1">
    <property type="protein sequence ID" value="TraesCS1D03G0069800.1.CDS"/>
    <property type="gene ID" value="TraesCS1D03G0069800"/>
</dbReference>
<accession>A0A3B5ZNK2</accession>
<dbReference type="OrthoDB" id="599078at2759"/>
<evidence type="ECO:0000313" key="3">
    <source>
        <dbReference type="Proteomes" id="UP000019116"/>
    </source>
</evidence>
<gene>
    <name evidence="2" type="primary">LOC123163177</name>
</gene>
<reference evidence="2" key="2">
    <citation type="submission" date="2018-10" db="UniProtKB">
        <authorList>
            <consortium name="EnsemblPlants"/>
        </authorList>
    </citation>
    <scope>IDENTIFICATION</scope>
</reference>
<dbReference type="Gramene" id="TraesSYM1D03G00420350.1">
    <property type="protein sequence ID" value="TraesSYM1D03G00420350.1"/>
    <property type="gene ID" value="TraesSYM1D03G00420350"/>
</dbReference>
<dbReference type="SMR" id="A0A3B5ZNK2"/>
<dbReference type="Gene3D" id="3.40.50.1820">
    <property type="entry name" value="alpha/beta hydrolase"/>
    <property type="match status" value="1"/>
</dbReference>
<proteinExistence type="predicted"/>
<dbReference type="EnsemblPlants" id="TraesCS1D02G036000.1">
    <property type="protein sequence ID" value="TraesCS1D02G036000.1"/>
    <property type="gene ID" value="TraesCS1D02G036000"/>
</dbReference>
<dbReference type="PANTHER" id="PTHR11440">
    <property type="entry name" value="LECITHIN-CHOLESTEROL ACYLTRANSFERASE-RELATED"/>
    <property type="match status" value="1"/>
</dbReference>
<dbReference type="Proteomes" id="UP000019116">
    <property type="component" value="Chromosome 1D"/>
</dbReference>
<organism evidence="2">
    <name type="scientific">Triticum aestivum</name>
    <name type="common">Wheat</name>
    <dbReference type="NCBI Taxonomy" id="4565"/>
    <lineage>
        <taxon>Eukaryota</taxon>
        <taxon>Viridiplantae</taxon>
        <taxon>Streptophyta</taxon>
        <taxon>Embryophyta</taxon>
        <taxon>Tracheophyta</taxon>
        <taxon>Spermatophyta</taxon>
        <taxon>Magnoliopsida</taxon>
        <taxon>Liliopsida</taxon>
        <taxon>Poales</taxon>
        <taxon>Poaceae</taxon>
        <taxon>BOP clade</taxon>
        <taxon>Pooideae</taxon>
        <taxon>Triticodae</taxon>
        <taxon>Triticeae</taxon>
        <taxon>Triticinae</taxon>
        <taxon>Triticum</taxon>
    </lineage>
</organism>
<dbReference type="Gramene" id="TraesCLE_scaffold_002317_01G000400.1">
    <property type="protein sequence ID" value="TraesCLE_scaffold_002317_01G000400.1"/>
    <property type="gene ID" value="TraesCLE_scaffold_002317_01G000400"/>
</dbReference>
<name>A0A3B5ZNK2_WHEAT</name>
<keyword evidence="1" id="KW-0732">Signal</keyword>
<dbReference type="STRING" id="4565.A0A3B5ZNK2"/>
<feature type="chain" id="PRO_5043170511" evidence="1">
    <location>
        <begin position="25"/>
        <end position="442"/>
    </location>
</feature>
<dbReference type="Gramene" id="TraesCS1D02G036000.1">
    <property type="protein sequence ID" value="TraesCS1D02G036000.1"/>
    <property type="gene ID" value="TraesCS1D02G036000"/>
</dbReference>
<dbReference type="Gramene" id="TraesSTA1D03G00413320.1">
    <property type="protein sequence ID" value="TraesSTA1D03G00413320.1"/>
    <property type="gene ID" value="TraesSTA1D03G00413320"/>
</dbReference>
<dbReference type="InterPro" id="IPR003386">
    <property type="entry name" value="LACT/PDAT_acylTrfase"/>
</dbReference>
<reference evidence="2" key="1">
    <citation type="submission" date="2018-08" db="EMBL/GenBank/DDBJ databases">
        <authorList>
            <person name="Rossello M."/>
        </authorList>
    </citation>
    <scope>NUCLEOTIDE SEQUENCE [LARGE SCALE GENOMIC DNA]</scope>
    <source>
        <strain evidence="2">cv. Chinese Spring</strain>
    </source>
</reference>
<feature type="signal peptide" evidence="1">
    <location>
        <begin position="1"/>
        <end position="24"/>
    </location>
</feature>
<dbReference type="InterPro" id="IPR029058">
    <property type="entry name" value="AB_hydrolase_fold"/>
</dbReference>
<dbReference type="Pfam" id="PF02450">
    <property type="entry name" value="LCAT"/>
    <property type="match status" value="1"/>
</dbReference>
<dbReference type="AlphaFoldDB" id="A0A3B5ZNK2"/>
<evidence type="ECO:0000313" key="2">
    <source>
        <dbReference type="EnsemblPlants" id="TraesCS1D02G036000.1"/>
    </source>
</evidence>
<evidence type="ECO:0000256" key="1">
    <source>
        <dbReference type="SAM" id="SignalP"/>
    </source>
</evidence>
<dbReference type="Gramene" id="TraesWEE_scaffold_029923_01G000100.1">
    <property type="protein sequence ID" value="TraesWEE_scaffold_029923_01G000100.1"/>
    <property type="gene ID" value="TraesWEE_scaffold_029923_01G000100"/>
</dbReference>
<dbReference type="OMA" id="MYSLEAP"/>
<dbReference type="GeneID" id="123163177"/>
<dbReference type="GO" id="GO:0008374">
    <property type="term" value="F:O-acyltransferase activity"/>
    <property type="evidence" value="ECO:0007669"/>
    <property type="project" value="InterPro"/>
</dbReference>
<dbReference type="SUPFAM" id="SSF53474">
    <property type="entry name" value="alpha/beta-Hydrolases"/>
    <property type="match status" value="1"/>
</dbReference>
<dbReference type="Gramene" id="TraesJUL1D03G00416720.1">
    <property type="protein sequence ID" value="TraesJUL1D03G00416720.1"/>
    <property type="gene ID" value="TraesJUL1D03G00416720"/>
</dbReference>